<feature type="compositionally biased region" description="Basic residues" evidence="1">
    <location>
        <begin position="39"/>
        <end position="48"/>
    </location>
</feature>
<dbReference type="RefSeq" id="XP_027583169.1">
    <property type="nucleotide sequence ID" value="XM_027727368.1"/>
</dbReference>
<name>A0A6J2H5Y5_9PASS</name>
<reference evidence="3" key="1">
    <citation type="submission" date="2025-08" db="UniProtKB">
        <authorList>
            <consortium name="RefSeq"/>
        </authorList>
    </citation>
    <scope>IDENTIFICATION</scope>
    <source>
        <tissue evidence="3">Muscle</tissue>
    </source>
</reference>
<dbReference type="AlphaFoldDB" id="A0A6J2H5Y5"/>
<accession>A0A6J2H5Y5</accession>
<feature type="region of interest" description="Disordered" evidence="1">
    <location>
        <begin position="1"/>
        <end position="165"/>
    </location>
</feature>
<keyword evidence="2" id="KW-1185">Reference proteome</keyword>
<evidence type="ECO:0000313" key="3">
    <source>
        <dbReference type="RefSeq" id="XP_027583169.1"/>
    </source>
</evidence>
<dbReference type="InParanoid" id="A0A6J2H5Y5"/>
<gene>
    <name evidence="3" type="primary">LOC113991237</name>
</gene>
<proteinExistence type="predicted"/>
<protein>
    <submittedName>
        <fullName evidence="3">Formin-like protein 5</fullName>
    </submittedName>
</protein>
<feature type="compositionally biased region" description="Pro residues" evidence="1">
    <location>
        <begin position="63"/>
        <end position="77"/>
    </location>
</feature>
<dbReference type="Proteomes" id="UP000504627">
    <property type="component" value="Unplaced"/>
</dbReference>
<evidence type="ECO:0000313" key="2">
    <source>
        <dbReference type="Proteomes" id="UP000504627"/>
    </source>
</evidence>
<evidence type="ECO:0000256" key="1">
    <source>
        <dbReference type="SAM" id="MobiDB-lite"/>
    </source>
</evidence>
<organism evidence="2 3">
    <name type="scientific">Pipra filicauda</name>
    <name type="common">Wire-tailed manakin</name>
    <dbReference type="NCBI Taxonomy" id="649802"/>
    <lineage>
        <taxon>Eukaryota</taxon>
        <taxon>Metazoa</taxon>
        <taxon>Chordata</taxon>
        <taxon>Craniata</taxon>
        <taxon>Vertebrata</taxon>
        <taxon>Euteleostomi</taxon>
        <taxon>Archelosauria</taxon>
        <taxon>Archosauria</taxon>
        <taxon>Dinosauria</taxon>
        <taxon>Saurischia</taxon>
        <taxon>Theropoda</taxon>
        <taxon>Coelurosauria</taxon>
        <taxon>Aves</taxon>
        <taxon>Neognathae</taxon>
        <taxon>Neoaves</taxon>
        <taxon>Telluraves</taxon>
        <taxon>Australaves</taxon>
        <taxon>Passeriformes</taxon>
        <taxon>Pipridae</taxon>
        <taxon>Pipra</taxon>
    </lineage>
</organism>
<dbReference type="GeneID" id="113991237"/>
<sequence>MARAGRVSAGASRVPSGVIPVSGSGLSGERGPVTFAARPGHRRHRRGEHHGPRPRPPGGAARPCPPPVQPRPPPGPPGCVGRDPRACVGSASRLGSGVFPPRVCGLQGMIRARAVPPPRVRGLVAVPPPRTEPPPPPGERGTRSRRSRRPAWVRSEPPGGCVWQT</sequence>
<feature type="compositionally biased region" description="Pro residues" evidence="1">
    <location>
        <begin position="126"/>
        <end position="138"/>
    </location>
</feature>
<feature type="compositionally biased region" description="Low complexity" evidence="1">
    <location>
        <begin position="1"/>
        <end position="14"/>
    </location>
</feature>